<name>A0A1I8MDN8_MUSDO</name>
<dbReference type="RefSeq" id="XP_005189754.2">
    <property type="nucleotide sequence ID" value="XM_005189697.3"/>
</dbReference>
<feature type="region of interest" description="Disordered" evidence="1">
    <location>
        <begin position="265"/>
        <end position="328"/>
    </location>
</feature>
<organism evidence="2">
    <name type="scientific">Musca domestica</name>
    <name type="common">House fly</name>
    <dbReference type="NCBI Taxonomy" id="7370"/>
    <lineage>
        <taxon>Eukaryota</taxon>
        <taxon>Metazoa</taxon>
        <taxon>Ecdysozoa</taxon>
        <taxon>Arthropoda</taxon>
        <taxon>Hexapoda</taxon>
        <taxon>Insecta</taxon>
        <taxon>Pterygota</taxon>
        <taxon>Neoptera</taxon>
        <taxon>Endopterygota</taxon>
        <taxon>Diptera</taxon>
        <taxon>Brachycera</taxon>
        <taxon>Muscomorpha</taxon>
        <taxon>Muscoidea</taxon>
        <taxon>Muscidae</taxon>
        <taxon>Musca</taxon>
    </lineage>
</organism>
<feature type="compositionally biased region" description="Polar residues" evidence="1">
    <location>
        <begin position="265"/>
        <end position="278"/>
    </location>
</feature>
<proteinExistence type="predicted"/>
<keyword evidence="3" id="KW-1185">Reference proteome</keyword>
<feature type="region of interest" description="Disordered" evidence="1">
    <location>
        <begin position="108"/>
        <end position="127"/>
    </location>
</feature>
<dbReference type="VEuPathDB" id="VectorBase:MDOA003824"/>
<feature type="compositionally biased region" description="Polar residues" evidence="1">
    <location>
        <begin position="223"/>
        <end position="243"/>
    </location>
</feature>
<evidence type="ECO:0000313" key="2">
    <source>
        <dbReference type="EnsemblMetazoa" id="MDOA003824-PA"/>
    </source>
</evidence>
<evidence type="ECO:0000313" key="3">
    <source>
        <dbReference type="Proteomes" id="UP001652621"/>
    </source>
</evidence>
<feature type="region of interest" description="Disordered" evidence="1">
    <location>
        <begin position="223"/>
        <end position="246"/>
    </location>
</feature>
<gene>
    <name evidence="2" type="primary">101897130</name>
    <name evidence="4" type="synonym">LOC101897130</name>
</gene>
<dbReference type="EnsemblMetazoa" id="MDOA003824-RA">
    <property type="protein sequence ID" value="MDOA003824-PA"/>
    <property type="gene ID" value="MDOA003824"/>
</dbReference>
<evidence type="ECO:0000313" key="4">
    <source>
        <dbReference type="RefSeq" id="XP_005189754.2"/>
    </source>
</evidence>
<evidence type="ECO:0000256" key="1">
    <source>
        <dbReference type="SAM" id="MobiDB-lite"/>
    </source>
</evidence>
<feature type="compositionally biased region" description="Polar residues" evidence="1">
    <location>
        <begin position="108"/>
        <end position="120"/>
    </location>
</feature>
<dbReference type="Proteomes" id="UP001652621">
    <property type="component" value="Unplaced"/>
</dbReference>
<feature type="compositionally biased region" description="Low complexity" evidence="1">
    <location>
        <begin position="285"/>
        <end position="300"/>
    </location>
</feature>
<reference evidence="2" key="1">
    <citation type="submission" date="2020-05" db="UniProtKB">
        <authorList>
            <consortium name="EnsemblMetazoa"/>
        </authorList>
    </citation>
    <scope>IDENTIFICATION</scope>
    <source>
        <strain evidence="2">Aabys</strain>
    </source>
</reference>
<dbReference type="EnsemblMetazoa" id="MDOA003824-RB">
    <property type="protein sequence ID" value="MDOA003824-PB"/>
    <property type="gene ID" value="MDOA003824"/>
</dbReference>
<dbReference type="KEGG" id="mde:101897130"/>
<dbReference type="OrthoDB" id="8031641at2759"/>
<dbReference type="AlphaFoldDB" id="A0A1I8MDN8"/>
<reference evidence="4" key="2">
    <citation type="submission" date="2025-04" db="UniProtKB">
        <authorList>
            <consortium name="RefSeq"/>
        </authorList>
    </citation>
    <scope>IDENTIFICATION</scope>
    <source>
        <strain evidence="4">Aabys</strain>
    </source>
</reference>
<protein>
    <submittedName>
        <fullName evidence="4">Uncharacterized protein LOC101897130</fullName>
    </submittedName>
</protein>
<dbReference type="VEuPathDB" id="VectorBase:MDOMA2_018052"/>
<accession>A0A1I8MDN8</accession>
<sequence length="411" mass="45311">MPMHCAVADHELVDGCFVEDPRHIKFIKKNFIDFRPRSQICRTCKAGMEYMYELTIQKIKKKRNQSAHDELSSVSSLQTLRRSRSLSLQSNVSNDSIDDLLTKTPAHQSLNKSSSITNGSVGAKPTDVESTPYIRSVLVPLNGQDSPQSASVRRISKEVPAFTPNQLNVTEQIVFTPTVYTEDTPAAPPVARRIMGQDANNNMNSSTSNSSAARRIMVQEANKNGGNESTSHIRLSQEPTTSKAAAVAAPKLPIQEKAKGITKYFQPSSKTANNNNVQPLHGKTPTPSSVQSSPSNVRVSQEPTTSRNAANVEPLYGNTPADNSEEPETSAAIEVTPKKKHVSFSTNRKRVHHLTVDDDESVEDDDEMRSLHAFDGTRMPNVQPIIKRSRQQFTHPDYRVMDVYIADTSGG</sequence>